<dbReference type="InterPro" id="IPR005103">
    <property type="entry name" value="AA9_LPMO"/>
</dbReference>
<evidence type="ECO:0000313" key="16">
    <source>
        <dbReference type="Proteomes" id="UP000001861"/>
    </source>
</evidence>
<evidence type="ECO:0000256" key="8">
    <source>
        <dbReference type="ARBA" id="ARBA00023277"/>
    </source>
</evidence>
<gene>
    <name evidence="15" type="ORF">CC1G_02195</name>
</gene>
<dbReference type="GO" id="GO:0030245">
    <property type="term" value="P:cellulose catabolic process"/>
    <property type="evidence" value="ECO:0007669"/>
    <property type="project" value="UniProtKB-KW"/>
</dbReference>
<evidence type="ECO:0000256" key="5">
    <source>
        <dbReference type="ARBA" id="ARBA00023008"/>
    </source>
</evidence>
<dbReference type="GeneID" id="6010974"/>
<dbReference type="Proteomes" id="UP000001861">
    <property type="component" value="Unassembled WGS sequence"/>
</dbReference>
<keyword evidence="2" id="KW-0479">Metal-binding</keyword>
<dbReference type="VEuPathDB" id="FungiDB:CC1G_02195"/>
<dbReference type="CDD" id="cd21175">
    <property type="entry name" value="LPMO_AA9"/>
    <property type="match status" value="1"/>
</dbReference>
<evidence type="ECO:0000256" key="6">
    <source>
        <dbReference type="ARBA" id="ARBA00023033"/>
    </source>
</evidence>
<keyword evidence="9" id="KW-0624">Polysaccharide degradation</keyword>
<keyword evidence="13" id="KW-0732">Signal</keyword>
<keyword evidence="16" id="KW-1185">Reference proteome</keyword>
<evidence type="ECO:0000256" key="7">
    <source>
        <dbReference type="ARBA" id="ARBA00023157"/>
    </source>
</evidence>
<keyword evidence="6" id="KW-0503">Monooxygenase</keyword>
<dbReference type="Pfam" id="PF03443">
    <property type="entry name" value="AA9"/>
    <property type="match status" value="1"/>
</dbReference>
<evidence type="ECO:0000256" key="3">
    <source>
        <dbReference type="ARBA" id="ARBA00023001"/>
    </source>
</evidence>
<keyword evidence="3" id="KW-0136">Cellulose degradation</keyword>
<protein>
    <recommendedName>
        <fullName evidence="12">lytic cellulose monooxygenase (C4-dehydrogenating)</fullName>
        <ecNumber evidence="12">1.14.99.56</ecNumber>
    </recommendedName>
</protein>
<keyword evidence="8" id="KW-0119">Carbohydrate metabolism</keyword>
<comment type="cofactor">
    <cofactor evidence="1">
        <name>Cu(2+)</name>
        <dbReference type="ChEBI" id="CHEBI:29036"/>
    </cofactor>
</comment>
<dbReference type="STRING" id="240176.A8NKI4"/>
<keyword evidence="7" id="KW-1015">Disulfide bond</keyword>
<organism evidence="15 16">
    <name type="scientific">Coprinopsis cinerea (strain Okayama-7 / 130 / ATCC MYA-4618 / FGSC 9003)</name>
    <name type="common">Inky cap fungus</name>
    <name type="synonym">Hormographiella aspergillata</name>
    <dbReference type="NCBI Taxonomy" id="240176"/>
    <lineage>
        <taxon>Eukaryota</taxon>
        <taxon>Fungi</taxon>
        <taxon>Dikarya</taxon>
        <taxon>Basidiomycota</taxon>
        <taxon>Agaricomycotina</taxon>
        <taxon>Agaricomycetes</taxon>
        <taxon>Agaricomycetidae</taxon>
        <taxon>Agaricales</taxon>
        <taxon>Agaricineae</taxon>
        <taxon>Psathyrellaceae</taxon>
        <taxon>Coprinopsis</taxon>
    </lineage>
</organism>
<accession>A8NKI4</accession>
<dbReference type="EC" id="1.14.99.56" evidence="12"/>
<keyword evidence="5" id="KW-0186">Copper</keyword>
<dbReference type="RefSeq" id="XP_001834459.2">
    <property type="nucleotide sequence ID" value="XM_001834407.2"/>
</dbReference>
<feature type="chain" id="PRO_5002726539" description="lytic cellulose monooxygenase (C4-dehydrogenating)" evidence="13">
    <location>
        <begin position="23"/>
        <end position="263"/>
    </location>
</feature>
<dbReference type="eggNOG" id="ENOG502QVRD">
    <property type="taxonomic scope" value="Eukaryota"/>
</dbReference>
<evidence type="ECO:0000256" key="1">
    <source>
        <dbReference type="ARBA" id="ARBA00001973"/>
    </source>
</evidence>
<feature type="signal peptide" evidence="13">
    <location>
        <begin position="1"/>
        <end position="22"/>
    </location>
</feature>
<sequence length="263" mass="28717">MRPSASLSLAFSLLGLLPYVSAHGYVQEVTLGETKYTGYLPYADPYIVPAPQRIIRKVPWNGPVTNLSLIDIQCNGYTAGRIATEPAPLVGKVAAGETVKFQWTSWPSNHYGPVSTYMARVPDGVDVTQWNPGTEAVWFKIHHEGRTSDGKWASVEVLNENGGAAFARIPPKLRPGQYIIRHEIIALHFATLRQHPAFEYPGAQVYPSCVQVEVSGEGDAFPTEFVSFPGAYTANTPGIVFDLYNGPTEYPIPGPPVWTGGDE</sequence>
<evidence type="ECO:0000256" key="9">
    <source>
        <dbReference type="ARBA" id="ARBA00023326"/>
    </source>
</evidence>
<dbReference type="InterPro" id="IPR049892">
    <property type="entry name" value="AA9"/>
</dbReference>
<evidence type="ECO:0000259" key="14">
    <source>
        <dbReference type="Pfam" id="PF03443"/>
    </source>
</evidence>
<evidence type="ECO:0000256" key="10">
    <source>
        <dbReference type="ARBA" id="ARBA00044502"/>
    </source>
</evidence>
<name>A8NKI4_COPC7</name>
<feature type="domain" description="Auxiliary Activity family 9 catalytic" evidence="14">
    <location>
        <begin position="23"/>
        <end position="248"/>
    </location>
</feature>
<comment type="caution">
    <text evidence="15">The sequence shown here is derived from an EMBL/GenBank/DDBJ whole genome shotgun (WGS) entry which is preliminary data.</text>
</comment>
<dbReference type="HOGENOM" id="CLU_031730_1_1_1"/>
<evidence type="ECO:0000313" key="15">
    <source>
        <dbReference type="EMBL" id="EAU87436.2"/>
    </source>
</evidence>
<evidence type="ECO:0000256" key="2">
    <source>
        <dbReference type="ARBA" id="ARBA00022723"/>
    </source>
</evidence>
<dbReference type="PANTHER" id="PTHR33353:SF6">
    <property type="entry name" value="ENDOGLUCANASE IV"/>
    <property type="match status" value="1"/>
</dbReference>
<proteinExistence type="inferred from homology"/>
<dbReference type="InParanoid" id="A8NKI4"/>
<evidence type="ECO:0000256" key="12">
    <source>
        <dbReference type="ARBA" id="ARBA00047174"/>
    </source>
</evidence>
<dbReference type="AlphaFoldDB" id="A8NKI4"/>
<comment type="similarity">
    <text evidence="10">Belongs to the polysaccharide monooxygenase AA9 family.</text>
</comment>
<dbReference type="EMBL" id="AACS02000010">
    <property type="protein sequence ID" value="EAU87436.2"/>
    <property type="molecule type" value="Genomic_DNA"/>
</dbReference>
<reference evidence="15 16" key="1">
    <citation type="journal article" date="2010" name="Proc. Natl. Acad. Sci. U.S.A.">
        <title>Insights into evolution of multicellular fungi from the assembled chromosomes of the mushroom Coprinopsis cinerea (Coprinus cinereus).</title>
        <authorList>
            <person name="Stajich J.E."/>
            <person name="Wilke S.K."/>
            <person name="Ahren D."/>
            <person name="Au C.H."/>
            <person name="Birren B.W."/>
            <person name="Borodovsky M."/>
            <person name="Burns C."/>
            <person name="Canback B."/>
            <person name="Casselton L.A."/>
            <person name="Cheng C.K."/>
            <person name="Deng J."/>
            <person name="Dietrich F.S."/>
            <person name="Fargo D.C."/>
            <person name="Farman M.L."/>
            <person name="Gathman A.C."/>
            <person name="Goldberg J."/>
            <person name="Guigo R."/>
            <person name="Hoegger P.J."/>
            <person name="Hooker J.B."/>
            <person name="Huggins A."/>
            <person name="James T.Y."/>
            <person name="Kamada T."/>
            <person name="Kilaru S."/>
            <person name="Kodira C."/>
            <person name="Kues U."/>
            <person name="Kupfer D."/>
            <person name="Kwan H.S."/>
            <person name="Lomsadze A."/>
            <person name="Li W."/>
            <person name="Lilly W.W."/>
            <person name="Ma L.J."/>
            <person name="Mackey A.J."/>
            <person name="Manning G."/>
            <person name="Martin F."/>
            <person name="Muraguchi H."/>
            <person name="Natvig D.O."/>
            <person name="Palmerini H."/>
            <person name="Ramesh M.A."/>
            <person name="Rehmeyer C.J."/>
            <person name="Roe B.A."/>
            <person name="Shenoy N."/>
            <person name="Stanke M."/>
            <person name="Ter-Hovhannisyan V."/>
            <person name="Tunlid A."/>
            <person name="Velagapudi R."/>
            <person name="Vision T.J."/>
            <person name="Zeng Q."/>
            <person name="Zolan M.E."/>
            <person name="Pukkila P.J."/>
        </authorList>
    </citation>
    <scope>NUCLEOTIDE SEQUENCE [LARGE SCALE GENOMIC DNA]</scope>
    <source>
        <strain evidence="16">Okayama-7 / 130 / ATCC MYA-4618 / FGSC 9003</strain>
    </source>
</reference>
<dbReference type="PANTHER" id="PTHR33353">
    <property type="entry name" value="PUTATIVE (AFU_ORTHOLOGUE AFUA_1G12560)-RELATED"/>
    <property type="match status" value="1"/>
</dbReference>
<dbReference type="GO" id="GO:0004497">
    <property type="term" value="F:monooxygenase activity"/>
    <property type="evidence" value="ECO:0007669"/>
    <property type="project" value="UniProtKB-KW"/>
</dbReference>
<comment type="catalytic activity">
    <reaction evidence="11">
        <text>[(1-&gt;4)-beta-D-glucosyl]n+m + reduced acceptor + O2 = 4-dehydro-beta-D-glucosyl-[(1-&gt;4)-beta-D-glucosyl]n-1 + [(1-&gt;4)-beta-D-glucosyl]m + acceptor + H2O.</text>
        <dbReference type="EC" id="1.14.99.56"/>
    </reaction>
</comment>
<dbReference type="KEGG" id="cci:CC1G_02195"/>
<keyword evidence="4" id="KW-0560">Oxidoreductase</keyword>
<evidence type="ECO:0000256" key="13">
    <source>
        <dbReference type="SAM" id="SignalP"/>
    </source>
</evidence>
<dbReference type="Gene3D" id="2.70.50.70">
    <property type="match status" value="1"/>
</dbReference>
<dbReference type="OMA" id="PGCHQLQ"/>
<dbReference type="OrthoDB" id="4849160at2759"/>
<evidence type="ECO:0000256" key="4">
    <source>
        <dbReference type="ARBA" id="ARBA00023002"/>
    </source>
</evidence>
<evidence type="ECO:0000256" key="11">
    <source>
        <dbReference type="ARBA" id="ARBA00045077"/>
    </source>
</evidence>
<dbReference type="GO" id="GO:0046872">
    <property type="term" value="F:metal ion binding"/>
    <property type="evidence" value="ECO:0007669"/>
    <property type="project" value="UniProtKB-KW"/>
</dbReference>